<reference evidence="1" key="1">
    <citation type="submission" date="2020-04" db="EMBL/GenBank/DDBJ databases">
        <title>Hybrid Assembly of Korean Phytophthora infestans isolates.</title>
        <authorList>
            <person name="Prokchorchik M."/>
            <person name="Lee Y."/>
            <person name="Seo J."/>
            <person name="Cho J.-H."/>
            <person name="Park Y.-E."/>
            <person name="Jang D.-C."/>
            <person name="Im J.-S."/>
            <person name="Choi J.-G."/>
            <person name="Park H.-J."/>
            <person name="Lee G.-B."/>
            <person name="Lee Y.-G."/>
            <person name="Hong S.-Y."/>
            <person name="Cho K."/>
            <person name="Sohn K.H."/>
        </authorList>
    </citation>
    <scope>NUCLEOTIDE SEQUENCE</scope>
    <source>
        <strain evidence="1">KR_1_A1</strain>
        <strain evidence="2">KR_2_A2</strain>
    </source>
</reference>
<keyword evidence="3" id="KW-1185">Reference proteome</keyword>
<proteinExistence type="predicted"/>
<dbReference type="AlphaFoldDB" id="A0A833STA6"/>
<comment type="caution">
    <text evidence="1">The sequence shown here is derived from an EMBL/GenBank/DDBJ whole genome shotgun (WGS) entry which is preliminary data.</text>
</comment>
<name>A0A833STA6_PHYIN</name>
<dbReference type="Proteomes" id="UP000602510">
    <property type="component" value="Unassembled WGS sequence"/>
</dbReference>
<sequence length="64" mass="7486">MVHVLVKIPNGEADFGSEAYKMKATLDEIFESTVLKKRKVYRLSKMGSFVEFLNEFNIRFRLGR</sequence>
<protein>
    <submittedName>
        <fullName evidence="1">Uncharacterized protein</fullName>
    </submittedName>
</protein>
<dbReference type="EMBL" id="WSZM01000595">
    <property type="protein sequence ID" value="KAF4031260.1"/>
    <property type="molecule type" value="Genomic_DNA"/>
</dbReference>
<dbReference type="EMBL" id="JAACNO010003188">
    <property type="protein sequence ID" value="KAF4128129.1"/>
    <property type="molecule type" value="Genomic_DNA"/>
</dbReference>
<accession>A0A833STA6</accession>
<evidence type="ECO:0000313" key="1">
    <source>
        <dbReference type="EMBL" id="KAF4031260.1"/>
    </source>
</evidence>
<dbReference type="Proteomes" id="UP000704712">
    <property type="component" value="Unassembled WGS sequence"/>
</dbReference>
<gene>
    <name evidence="1" type="ORF">GN244_ATG16904</name>
    <name evidence="2" type="ORF">GN958_ATG22675</name>
</gene>
<evidence type="ECO:0000313" key="3">
    <source>
        <dbReference type="Proteomes" id="UP000602510"/>
    </source>
</evidence>
<organism evidence="1 3">
    <name type="scientific">Phytophthora infestans</name>
    <name type="common">Potato late blight agent</name>
    <name type="synonym">Botrytis infestans</name>
    <dbReference type="NCBI Taxonomy" id="4787"/>
    <lineage>
        <taxon>Eukaryota</taxon>
        <taxon>Sar</taxon>
        <taxon>Stramenopiles</taxon>
        <taxon>Oomycota</taxon>
        <taxon>Peronosporomycetes</taxon>
        <taxon>Peronosporales</taxon>
        <taxon>Peronosporaceae</taxon>
        <taxon>Phytophthora</taxon>
    </lineage>
</organism>
<evidence type="ECO:0000313" key="2">
    <source>
        <dbReference type="EMBL" id="KAF4128129.1"/>
    </source>
</evidence>